<dbReference type="Proteomes" id="UP001595764">
    <property type="component" value="Unassembled WGS sequence"/>
</dbReference>
<evidence type="ECO:0000313" key="1">
    <source>
        <dbReference type="EMBL" id="MFC3510193.1"/>
    </source>
</evidence>
<organism evidence="1 2">
    <name type="scientific">Amycolatopsis halotolerans</name>
    <dbReference type="NCBI Taxonomy" id="330083"/>
    <lineage>
        <taxon>Bacteria</taxon>
        <taxon>Bacillati</taxon>
        <taxon>Actinomycetota</taxon>
        <taxon>Actinomycetes</taxon>
        <taxon>Pseudonocardiales</taxon>
        <taxon>Pseudonocardiaceae</taxon>
        <taxon>Amycolatopsis</taxon>
    </lineage>
</organism>
<comment type="caution">
    <text evidence="1">The sequence shown here is derived from an EMBL/GenBank/DDBJ whole genome shotgun (WGS) entry which is preliminary data.</text>
</comment>
<gene>
    <name evidence="1" type="ORF">ACFORO_08470</name>
</gene>
<keyword evidence="2" id="KW-1185">Reference proteome</keyword>
<reference evidence="2" key="1">
    <citation type="journal article" date="2019" name="Int. J. Syst. Evol. Microbiol.">
        <title>The Global Catalogue of Microorganisms (GCM) 10K type strain sequencing project: providing services to taxonomists for standard genome sequencing and annotation.</title>
        <authorList>
            <consortium name="The Broad Institute Genomics Platform"/>
            <consortium name="The Broad Institute Genome Sequencing Center for Infectious Disease"/>
            <person name="Wu L."/>
            <person name="Ma J."/>
        </authorList>
    </citation>
    <scope>NUCLEOTIDE SEQUENCE [LARGE SCALE GENOMIC DNA]</scope>
    <source>
        <strain evidence="2">CGMCC 4.7682</strain>
    </source>
</reference>
<dbReference type="RefSeq" id="WP_377868226.1">
    <property type="nucleotide sequence ID" value="NZ_JBHMAY010000005.1"/>
</dbReference>
<sequence length="142" mass="15591">MTAILSAPKAYLVEFVHAVTRMFKSKDPGDQLVEALQTAQLVPAVFVPGIEHQAAAAIVAVDLPSVVYRRRTLHRCLDEHLFLDADAGSGVRAMACWDSRAHRVRMHIAEVGLPGLWDRIVLHFTEWELSGRPVPPSTGATS</sequence>
<protein>
    <submittedName>
        <fullName evidence="1">Uncharacterized protein</fullName>
    </submittedName>
</protein>
<evidence type="ECO:0000313" key="2">
    <source>
        <dbReference type="Proteomes" id="UP001595764"/>
    </source>
</evidence>
<accession>A0ABV7QD10</accession>
<dbReference type="EMBL" id="JBHRWI010000012">
    <property type="protein sequence ID" value="MFC3510193.1"/>
    <property type="molecule type" value="Genomic_DNA"/>
</dbReference>
<proteinExistence type="predicted"/>
<name>A0ABV7QD10_9PSEU</name>